<evidence type="ECO:0000313" key="1">
    <source>
        <dbReference type="EMBL" id="GJM52463.1"/>
    </source>
</evidence>
<dbReference type="Proteomes" id="UP001208692">
    <property type="component" value="Unassembled WGS sequence"/>
</dbReference>
<dbReference type="InterPro" id="IPR024079">
    <property type="entry name" value="MetalloPept_cat_dom_sf"/>
</dbReference>
<reference evidence="1 2" key="1">
    <citation type="submission" date="2021-11" db="EMBL/GenBank/DDBJ databases">
        <title>Draft genome sequence of Capnocytophaga sp. strain KC07075 isolated from cat oral cavity.</title>
        <authorList>
            <person name="Suzuki M."/>
            <person name="Imaoka K."/>
            <person name="Kimura M."/>
            <person name="Morikawa S."/>
            <person name="Maeda K."/>
        </authorList>
    </citation>
    <scope>NUCLEOTIDE SEQUENCE [LARGE SCALE GENOMIC DNA]</scope>
    <source>
        <strain evidence="1 2">KC07079</strain>
    </source>
</reference>
<evidence type="ECO:0008006" key="3">
    <source>
        <dbReference type="Google" id="ProtNLM"/>
    </source>
</evidence>
<proteinExistence type="predicted"/>
<dbReference type="SUPFAM" id="SSF55486">
    <property type="entry name" value="Metalloproteases ('zincins'), catalytic domain"/>
    <property type="match status" value="1"/>
</dbReference>
<sequence length="134" mass="15539">MFLMMVLITSCNRDFEKEKEAPQIHQNTEDNYKATTINLWGSPADVIDTGDSYIFQGDVIIKKEDLHIFEKDSMGLPLSASAARVERKWPDNKVYYALNNISAANKRIFIEAISEIQEKTYLTFYERYNESKTI</sequence>
<evidence type="ECO:0000313" key="2">
    <source>
        <dbReference type="Proteomes" id="UP001208692"/>
    </source>
</evidence>
<gene>
    <name evidence="1" type="ORF">RCZ16_07800</name>
</gene>
<dbReference type="EMBL" id="BQKB01000013">
    <property type="protein sequence ID" value="GJM52463.1"/>
    <property type="molecule type" value="Genomic_DNA"/>
</dbReference>
<name>A0ABQ4VMN2_9FLAO</name>
<accession>A0ABQ4VMN2</accession>
<protein>
    <recommendedName>
        <fullName evidence="3">Lipoprotein</fullName>
    </recommendedName>
</protein>
<keyword evidence="2" id="KW-1185">Reference proteome</keyword>
<comment type="caution">
    <text evidence="1">The sequence shown here is derived from an EMBL/GenBank/DDBJ whole genome shotgun (WGS) entry which is preliminary data.</text>
</comment>
<organism evidence="1 2">
    <name type="scientific">Capnocytophaga catalasegens</name>
    <dbReference type="NCBI Taxonomy" id="1004260"/>
    <lineage>
        <taxon>Bacteria</taxon>
        <taxon>Pseudomonadati</taxon>
        <taxon>Bacteroidota</taxon>
        <taxon>Flavobacteriia</taxon>
        <taxon>Flavobacteriales</taxon>
        <taxon>Flavobacteriaceae</taxon>
        <taxon>Capnocytophaga</taxon>
    </lineage>
</organism>
<dbReference type="Gene3D" id="3.40.390.10">
    <property type="entry name" value="Collagenase (Catalytic Domain)"/>
    <property type="match status" value="1"/>
</dbReference>